<comment type="subcellular location">
    <subcellularLocation>
        <location evidence="1">Membrane</location>
    </subcellularLocation>
</comment>
<name>A0A7I7QN59_9MYCO</name>
<dbReference type="Proteomes" id="UP000467193">
    <property type="component" value="Chromosome"/>
</dbReference>
<evidence type="ECO:0000313" key="5">
    <source>
        <dbReference type="Proteomes" id="UP000467193"/>
    </source>
</evidence>
<evidence type="ECO:0000313" key="4">
    <source>
        <dbReference type="EMBL" id="BBY27397.1"/>
    </source>
</evidence>
<dbReference type="PANTHER" id="PTHR37042">
    <property type="entry name" value="OUTER MEMBRANE PROTEIN RV1973"/>
    <property type="match status" value="1"/>
</dbReference>
<dbReference type="EMBL" id="AP022588">
    <property type="protein sequence ID" value="BBY27397.1"/>
    <property type="molecule type" value="Genomic_DNA"/>
</dbReference>
<keyword evidence="3" id="KW-0812">Transmembrane</keyword>
<dbReference type="KEGG" id="msei:MSEDJ_14930"/>
<feature type="transmembrane region" description="Helical" evidence="3">
    <location>
        <begin position="33"/>
        <end position="55"/>
    </location>
</feature>
<keyword evidence="3" id="KW-1133">Transmembrane helix</keyword>
<feature type="transmembrane region" description="Helical" evidence="3">
    <location>
        <begin position="7"/>
        <end position="27"/>
    </location>
</feature>
<evidence type="ECO:0000256" key="2">
    <source>
        <dbReference type="ARBA" id="ARBA00023136"/>
    </source>
</evidence>
<dbReference type="AlphaFoldDB" id="A0A7I7QN59"/>
<proteinExistence type="predicted"/>
<evidence type="ECO:0000256" key="3">
    <source>
        <dbReference type="SAM" id="Phobius"/>
    </source>
</evidence>
<organism evidence="4 5">
    <name type="scientific">Mycolicibacterium sediminis</name>
    <dbReference type="NCBI Taxonomy" id="1286180"/>
    <lineage>
        <taxon>Bacteria</taxon>
        <taxon>Bacillati</taxon>
        <taxon>Actinomycetota</taxon>
        <taxon>Actinomycetes</taxon>
        <taxon>Mycobacteriales</taxon>
        <taxon>Mycobacteriaceae</taxon>
        <taxon>Mycolicibacterium</taxon>
    </lineage>
</organism>
<keyword evidence="2 3" id="KW-0472">Membrane</keyword>
<evidence type="ECO:0000256" key="1">
    <source>
        <dbReference type="ARBA" id="ARBA00004370"/>
    </source>
</evidence>
<dbReference type="PANTHER" id="PTHR37042:SF4">
    <property type="entry name" value="OUTER MEMBRANE PROTEIN RV1973"/>
    <property type="match status" value="1"/>
</dbReference>
<dbReference type="RefSeq" id="WP_163796280.1">
    <property type="nucleotide sequence ID" value="NZ_AP022588.1"/>
</dbReference>
<gene>
    <name evidence="4" type="ORF">MSEDJ_14930</name>
</gene>
<accession>A0A7I7QN59</accession>
<dbReference type="GO" id="GO:0016020">
    <property type="term" value="C:membrane"/>
    <property type="evidence" value="ECO:0007669"/>
    <property type="project" value="UniProtKB-SubCell"/>
</dbReference>
<sequence>MRNRLRVALFDVLAPLAAIAALIFVGVALQWPVWWVAVTSVLCLLILQGMVVDFVLYRRDGVTVGTDDDGPGLRLAVAAVAAAALIAAVVVGYTQWTVPDRDMRADIAEVTGIASSVAEASATFTPQDPDASINRATGLMTPERAEVYRRDFSTVAKELTSKNISGQAETISAGVEAIGPAVASVAVVMRGTQNAPGKPADVATYALRITLTKDGGTWLVVDVTPINTR</sequence>
<keyword evidence="5" id="KW-1185">Reference proteome</keyword>
<feature type="transmembrane region" description="Helical" evidence="3">
    <location>
        <begin position="75"/>
        <end position="96"/>
    </location>
</feature>
<reference evidence="4 5" key="1">
    <citation type="journal article" date="2019" name="Emerg. Microbes Infect.">
        <title>Comprehensive subspecies identification of 175 nontuberculous mycobacteria species based on 7547 genomic profiles.</title>
        <authorList>
            <person name="Matsumoto Y."/>
            <person name="Kinjo T."/>
            <person name="Motooka D."/>
            <person name="Nabeya D."/>
            <person name="Jung N."/>
            <person name="Uechi K."/>
            <person name="Horii T."/>
            <person name="Iida T."/>
            <person name="Fujita J."/>
            <person name="Nakamura S."/>
        </authorList>
    </citation>
    <scope>NUCLEOTIDE SEQUENCE [LARGE SCALE GENOMIC DNA]</scope>
    <source>
        <strain evidence="4 5">JCM 17899</strain>
    </source>
</reference>
<protein>
    <submittedName>
        <fullName evidence="4">Membrane protein</fullName>
    </submittedName>
</protein>